<dbReference type="EC" id="2.6.1.98" evidence="4"/>
<dbReference type="GO" id="GO:0008483">
    <property type="term" value="F:transaminase activity"/>
    <property type="evidence" value="ECO:0007669"/>
    <property type="project" value="UniProtKB-KW"/>
</dbReference>
<keyword evidence="1 3" id="KW-0663">Pyridoxal phosphate</keyword>
<evidence type="ECO:0000313" key="5">
    <source>
        <dbReference type="Proteomes" id="UP000060487"/>
    </source>
</evidence>
<dbReference type="SUPFAM" id="SSF53383">
    <property type="entry name" value="PLP-dependent transferases"/>
    <property type="match status" value="1"/>
</dbReference>
<dbReference type="EMBL" id="LNQR01000027">
    <property type="protein sequence ID" value="KWT91858.1"/>
    <property type="molecule type" value="Genomic_DNA"/>
</dbReference>
<dbReference type="Proteomes" id="UP000060487">
    <property type="component" value="Unassembled WGS sequence"/>
</dbReference>
<gene>
    <name evidence="4" type="ORF">ASN18_0661</name>
</gene>
<dbReference type="PIRSF" id="PIRSF000390">
    <property type="entry name" value="PLP_StrS"/>
    <property type="match status" value="1"/>
</dbReference>
<protein>
    <submittedName>
        <fullName evidence="4">Glutamine--scyllo-inositol transaminase</fullName>
        <ecNumber evidence="4">2.6.1.98</ecNumber>
    </submittedName>
</protein>
<comment type="similarity">
    <text evidence="2 3">Belongs to the DegT/DnrJ/EryC1 family.</text>
</comment>
<dbReference type="PANTHER" id="PTHR30244">
    <property type="entry name" value="TRANSAMINASE"/>
    <property type="match status" value="1"/>
</dbReference>
<keyword evidence="4" id="KW-0808">Transferase</keyword>
<sequence>MIPMLDLRKEFLDIEDEVVAAVIDVLKGTRYVLGPEVEAFERRLAEYHGLSYGAGVGSGTGALFLSLASLPISPGDEIITTPFTFFATVESILYVGAKPVFVDIDTKTLNIDVDLIEAKITKKTKAIMPVHLFGLPCDMKRIMALAKKYNLYVIEDCAQSFGSSIDGKLTGTFGNAGCFSFYPSKNLGCYGDGGAVVMDSQQMYENILALRNHGSRGNYIHSVVGFNSRLDEIQAAILLIKLTKVERNNAMRRENAALYSSLLSSSVMCPYIPEGYVSNYHQYTIRSPQRDKIKETLHAAGISSVVYYPLPIHLQKPLEQFGFRKGDFPVAETASQQVLSLPVYPGLTKEAIGMISEVIIKCL</sequence>
<dbReference type="InterPro" id="IPR015421">
    <property type="entry name" value="PyrdxlP-dep_Trfase_major"/>
</dbReference>
<name>A0ABR5SHZ5_9BACT</name>
<keyword evidence="5" id="KW-1185">Reference proteome</keyword>
<dbReference type="Gene3D" id="3.90.1150.10">
    <property type="entry name" value="Aspartate Aminotransferase, domain 1"/>
    <property type="match status" value="1"/>
</dbReference>
<evidence type="ECO:0000256" key="1">
    <source>
        <dbReference type="ARBA" id="ARBA00022898"/>
    </source>
</evidence>
<dbReference type="InterPro" id="IPR015422">
    <property type="entry name" value="PyrdxlP-dep_Trfase_small"/>
</dbReference>
<organism evidence="4 5">
    <name type="scientific">Candidatus Magnetominusculus xianensis</name>
    <dbReference type="NCBI Taxonomy" id="1748249"/>
    <lineage>
        <taxon>Bacteria</taxon>
        <taxon>Pseudomonadati</taxon>
        <taxon>Nitrospirota</taxon>
        <taxon>Nitrospiria</taxon>
        <taxon>Nitrospirales</taxon>
        <taxon>Nitrospiraceae</taxon>
        <taxon>Candidatus Magnetominusculus</taxon>
    </lineage>
</organism>
<comment type="caution">
    <text evidence="4">The sequence shown here is derived from an EMBL/GenBank/DDBJ whole genome shotgun (WGS) entry which is preliminary data.</text>
</comment>
<dbReference type="Gene3D" id="3.40.640.10">
    <property type="entry name" value="Type I PLP-dependent aspartate aminotransferase-like (Major domain)"/>
    <property type="match status" value="1"/>
</dbReference>
<dbReference type="InterPro" id="IPR000653">
    <property type="entry name" value="DegT/StrS_aminotransferase"/>
</dbReference>
<dbReference type="PANTHER" id="PTHR30244:SF36">
    <property type="entry name" value="3-OXO-GLUCOSE-6-PHOSPHATE:GLUTAMATE AMINOTRANSFERASE"/>
    <property type="match status" value="1"/>
</dbReference>
<dbReference type="RefSeq" id="WP_085051190.1">
    <property type="nucleotide sequence ID" value="NZ_LNQR01000027.1"/>
</dbReference>
<dbReference type="Pfam" id="PF01041">
    <property type="entry name" value="DegT_DnrJ_EryC1"/>
    <property type="match status" value="1"/>
</dbReference>
<proteinExistence type="inferred from homology"/>
<reference evidence="4 5" key="1">
    <citation type="submission" date="2015-11" db="EMBL/GenBank/DDBJ databases">
        <authorList>
            <person name="Lin W."/>
        </authorList>
    </citation>
    <scope>NUCLEOTIDE SEQUENCE [LARGE SCALE GENOMIC DNA]</scope>
    <source>
        <strain evidence="4 5">HCH-1</strain>
    </source>
</reference>
<accession>A0ABR5SHZ5</accession>
<dbReference type="InterPro" id="IPR015424">
    <property type="entry name" value="PyrdxlP-dep_Trfase"/>
</dbReference>
<dbReference type="CDD" id="cd00616">
    <property type="entry name" value="AHBA_syn"/>
    <property type="match status" value="1"/>
</dbReference>
<evidence type="ECO:0000256" key="2">
    <source>
        <dbReference type="ARBA" id="ARBA00037999"/>
    </source>
</evidence>
<evidence type="ECO:0000256" key="3">
    <source>
        <dbReference type="RuleBase" id="RU004508"/>
    </source>
</evidence>
<keyword evidence="4" id="KW-0032">Aminotransferase</keyword>
<evidence type="ECO:0000313" key="4">
    <source>
        <dbReference type="EMBL" id="KWT91858.1"/>
    </source>
</evidence>